<dbReference type="InterPro" id="IPR000792">
    <property type="entry name" value="Tscrpt_reg_LuxR_C"/>
</dbReference>
<gene>
    <name evidence="8 11" type="primary">malT</name>
    <name evidence="11" type="ORF">GRH90_13860</name>
</gene>
<dbReference type="GO" id="GO:0045913">
    <property type="term" value="P:positive regulation of carbohydrate metabolic process"/>
    <property type="evidence" value="ECO:0007669"/>
    <property type="project" value="UniProtKB-UniRule"/>
</dbReference>
<dbReference type="GO" id="GO:0003677">
    <property type="term" value="F:DNA binding"/>
    <property type="evidence" value="ECO:0007669"/>
    <property type="project" value="UniProtKB-KW"/>
</dbReference>
<dbReference type="PROSITE" id="PS00622">
    <property type="entry name" value="HTH_LUXR_1"/>
    <property type="match status" value="1"/>
</dbReference>
<dbReference type="InterPro" id="IPR023768">
    <property type="entry name" value="Tscrpt_reg_HTH_MalT"/>
</dbReference>
<dbReference type="Gene3D" id="3.40.50.300">
    <property type="entry name" value="P-loop containing nucleotide triphosphate hydrolases"/>
    <property type="match status" value="1"/>
</dbReference>
<keyword evidence="2 8" id="KW-0067">ATP-binding</keyword>
<evidence type="ECO:0000256" key="3">
    <source>
        <dbReference type="ARBA" id="ARBA00023015"/>
    </source>
</evidence>
<keyword evidence="12" id="KW-1185">Reference proteome</keyword>
<comment type="activity regulation">
    <text evidence="8">Activated by ATP and maltotriose, which are both required for DNA binding.</text>
</comment>
<keyword evidence="5 8" id="KW-0010">Activator</keyword>
<comment type="subunit">
    <text evidence="8">Monomer in solution. Oligomerizes to an active state in the presence of the positive effectors ATP and maltotriose.</text>
</comment>
<evidence type="ECO:0000256" key="6">
    <source>
        <dbReference type="ARBA" id="ARBA00023163"/>
    </source>
</evidence>
<dbReference type="Pfam" id="PF17874">
    <property type="entry name" value="TPR_MalT"/>
    <property type="match status" value="1"/>
</dbReference>
<comment type="function">
    <text evidence="8">Positively regulates the transcription of the maltose regulon whose gene products are responsible for uptake and catabolism of malto-oligosaccharides. Specifically binds to the promoter region of its target genes, recognizing a short DNA motif called the MalT box.</text>
</comment>
<evidence type="ECO:0000256" key="7">
    <source>
        <dbReference type="ARBA" id="ARBA00023277"/>
    </source>
</evidence>
<feature type="coiled-coil region" evidence="9">
    <location>
        <begin position="700"/>
        <end position="727"/>
    </location>
</feature>
<dbReference type="InterPro" id="IPR011990">
    <property type="entry name" value="TPR-like_helical_dom_sf"/>
</dbReference>
<dbReference type="GO" id="GO:0005524">
    <property type="term" value="F:ATP binding"/>
    <property type="evidence" value="ECO:0007669"/>
    <property type="project" value="UniProtKB-UniRule"/>
</dbReference>
<dbReference type="SMART" id="SM00421">
    <property type="entry name" value="HTH_LUXR"/>
    <property type="match status" value="1"/>
</dbReference>
<protein>
    <recommendedName>
        <fullName evidence="8">HTH-type transcriptional regulator MalT</fullName>
    </recommendedName>
    <alternativeName>
        <fullName evidence="8">ATP-dependent transcriptional activator MalT</fullName>
    </alternativeName>
</protein>
<dbReference type="AlphaFoldDB" id="A0A845SIR4"/>
<proteinExistence type="inferred from homology"/>
<dbReference type="HAMAP" id="MF_01247">
    <property type="entry name" value="HTH_type_MalT"/>
    <property type="match status" value="1"/>
</dbReference>
<dbReference type="PANTHER" id="PTHR44688:SF16">
    <property type="entry name" value="DNA-BINDING TRANSCRIPTIONAL ACTIVATOR DEVR_DOSR"/>
    <property type="match status" value="1"/>
</dbReference>
<comment type="similarity">
    <text evidence="8">Belongs to the MalT family.</text>
</comment>
<evidence type="ECO:0000256" key="8">
    <source>
        <dbReference type="HAMAP-Rule" id="MF_01247"/>
    </source>
</evidence>
<dbReference type="InterPro" id="IPR059106">
    <property type="entry name" value="WHD_MalT"/>
</dbReference>
<dbReference type="EMBL" id="WUBS01000009">
    <property type="protein sequence ID" value="NDL63829.1"/>
    <property type="molecule type" value="Genomic_DNA"/>
</dbReference>
<dbReference type="SUPFAM" id="SSF46894">
    <property type="entry name" value="C-terminal effector domain of the bipartite response regulators"/>
    <property type="match status" value="1"/>
</dbReference>
<keyword evidence="4 8" id="KW-0238">DNA-binding</keyword>
<dbReference type="PROSITE" id="PS50043">
    <property type="entry name" value="HTH_LUXR_2"/>
    <property type="match status" value="1"/>
</dbReference>
<dbReference type="InterPro" id="IPR036388">
    <property type="entry name" value="WH-like_DNA-bd_sf"/>
</dbReference>
<evidence type="ECO:0000256" key="2">
    <source>
        <dbReference type="ARBA" id="ARBA00022840"/>
    </source>
</evidence>
<dbReference type="PRINTS" id="PR00038">
    <property type="entry name" value="HTHLUXR"/>
</dbReference>
<dbReference type="Proteomes" id="UP000461443">
    <property type="component" value="Unassembled WGS sequence"/>
</dbReference>
<keyword evidence="6 8" id="KW-0804">Transcription</keyword>
<evidence type="ECO:0000313" key="12">
    <source>
        <dbReference type="Proteomes" id="UP000461443"/>
    </source>
</evidence>
<dbReference type="GO" id="GO:0045893">
    <property type="term" value="P:positive regulation of DNA-templated transcription"/>
    <property type="evidence" value="ECO:0007669"/>
    <property type="project" value="UniProtKB-UniRule"/>
</dbReference>
<dbReference type="InterPro" id="IPR041617">
    <property type="entry name" value="TPR_MalT"/>
</dbReference>
<accession>A0A845SIR4</accession>
<sequence>MLIPSKLRRPARLHNTVPRQRLLDRLSSAANYRLALITSPAGYGKTTLIAQWAAARQDLGWFSLDESDNEPEIFANYLVAAIQQATDGHCLRSEALAQKHQYASLATLFAQLSVDLADWDKPLFLVIDDYHLITNSVIHDAMRGLLRQQPDNLKLVLLSRNLPSLGIANLRVRDQLLEIGSQQLAFTHEEAKLFFDCRLDMSIESQDSNRLCDEVAGWATALQLIVLSTRQSDTPASKTARRLSGINAGHLSDYLVDEVLDRVDGATRRFLLRCSLLRSMNDVLIDRLTGEENGQQRLEQTEHQGLFIQRMDDSGEWFRFHPLFAGFLRQRCQWELAAELPEIHRSAAAGWLELGYPGEAIHHAMAADDVEMMCRILLDSGWTLFNHGELALLDRCLKHLPYDVLILRPRLVLLKGWLAQSQHRCAEVASLLAHDKAEMARRKLDVSPWLAAEFNALLAQVAINTGKPDEAEALAAEALRFLPQCNYFGRIVATSVTGEVAHCKGQLTIALTMMQQTDRMARQHGVYHYALWALLQQSEILIAQGYLQAAFEIQDKAFELVGEQHLEQLPMHEFLLRLRAQLLWSWSRLDEAEQAALAGLKVLAGAEPQQQLQCLAMLAKIALARGDFDNARSHLHRCENLMSGAQYHSDWVTNADKPRVLFWQLTGDTDAAARWLGQTVKPDNVDNHFLQGQWRNIARAQILLGQFDEAEVVLDELNDNARQLRLVSDLNRNLLLNNLIYWHAGRKNDAQKVLMEALSLANRTGFISHFVIEGETMAVQLRQLLQLGVLPELEQQRTRRILRDINAHHRHKFAHFDEDFVQQLLHHPQVPELIRISPLTQREWQVLGLIYSGYSNNQIAGELEVAATTIKTHIRNLYQKLGVGQRQDAVQQVKKMLTMIGYAV</sequence>
<evidence type="ECO:0000256" key="9">
    <source>
        <dbReference type="SAM" id="Coils"/>
    </source>
</evidence>
<dbReference type="SUPFAM" id="SSF52540">
    <property type="entry name" value="P-loop containing nucleoside triphosphate hydrolases"/>
    <property type="match status" value="1"/>
</dbReference>
<evidence type="ECO:0000256" key="1">
    <source>
        <dbReference type="ARBA" id="ARBA00022741"/>
    </source>
</evidence>
<comment type="caution">
    <text evidence="11">The sequence shown here is derived from an EMBL/GenBank/DDBJ whole genome shotgun (WGS) entry which is preliminary data.</text>
</comment>
<keyword evidence="7 8" id="KW-0119">Carbohydrate metabolism</keyword>
<dbReference type="Pfam" id="PF25873">
    <property type="entry name" value="WHD_MalT"/>
    <property type="match status" value="1"/>
</dbReference>
<feature type="binding site" evidence="8">
    <location>
        <begin position="39"/>
        <end position="46"/>
    </location>
    <ligand>
        <name>ATP</name>
        <dbReference type="ChEBI" id="CHEBI:30616"/>
    </ligand>
</feature>
<name>A0A845SIR4_9GAMM</name>
<reference evidence="11 12" key="2">
    <citation type="submission" date="2020-02" db="EMBL/GenBank/DDBJ databases">
        <title>The new genus of Enterobacteriales.</title>
        <authorList>
            <person name="Kim I.S."/>
        </authorList>
    </citation>
    <scope>NUCLEOTIDE SEQUENCE [LARGE SCALE GENOMIC DNA]</scope>
    <source>
        <strain evidence="11 12">SAP-6</strain>
    </source>
</reference>
<keyword evidence="1 8" id="KW-0547">Nucleotide-binding</keyword>
<dbReference type="Pfam" id="PF00196">
    <property type="entry name" value="GerE"/>
    <property type="match status" value="1"/>
</dbReference>
<evidence type="ECO:0000256" key="4">
    <source>
        <dbReference type="ARBA" id="ARBA00023125"/>
    </source>
</evidence>
<organism evidence="11 12">
    <name type="scientific">Acerihabitans arboris</name>
    <dbReference type="NCBI Taxonomy" id="2691583"/>
    <lineage>
        <taxon>Bacteria</taxon>
        <taxon>Pseudomonadati</taxon>
        <taxon>Pseudomonadota</taxon>
        <taxon>Gammaproteobacteria</taxon>
        <taxon>Enterobacterales</taxon>
        <taxon>Pectobacteriaceae</taxon>
        <taxon>Acerihabitans</taxon>
    </lineage>
</organism>
<dbReference type="PANTHER" id="PTHR44688">
    <property type="entry name" value="DNA-BINDING TRANSCRIPTIONAL ACTIVATOR DEVR_DOSR"/>
    <property type="match status" value="1"/>
</dbReference>
<dbReference type="Gene3D" id="1.25.40.10">
    <property type="entry name" value="Tetratricopeptide repeat domain"/>
    <property type="match status" value="1"/>
</dbReference>
<dbReference type="GO" id="GO:0003700">
    <property type="term" value="F:DNA-binding transcription factor activity"/>
    <property type="evidence" value="ECO:0007669"/>
    <property type="project" value="UniProtKB-UniRule"/>
</dbReference>
<dbReference type="CDD" id="cd06170">
    <property type="entry name" value="LuxR_C_like"/>
    <property type="match status" value="1"/>
</dbReference>
<dbReference type="RefSeq" id="WP_162366545.1">
    <property type="nucleotide sequence ID" value="NZ_WUBS01000009.1"/>
</dbReference>
<keyword evidence="9" id="KW-0175">Coiled coil</keyword>
<dbReference type="SUPFAM" id="SSF48452">
    <property type="entry name" value="TPR-like"/>
    <property type="match status" value="1"/>
</dbReference>
<evidence type="ECO:0000313" key="11">
    <source>
        <dbReference type="EMBL" id="NDL63829.1"/>
    </source>
</evidence>
<dbReference type="InterPro" id="IPR016032">
    <property type="entry name" value="Sig_transdc_resp-reg_C-effctor"/>
</dbReference>
<dbReference type="Gene3D" id="1.10.10.10">
    <property type="entry name" value="Winged helix-like DNA-binding domain superfamily/Winged helix DNA-binding domain"/>
    <property type="match status" value="1"/>
</dbReference>
<keyword evidence="3 8" id="KW-0805">Transcription regulation</keyword>
<dbReference type="InterPro" id="IPR027417">
    <property type="entry name" value="P-loop_NTPase"/>
</dbReference>
<feature type="domain" description="HTH luxR-type" evidence="10">
    <location>
        <begin position="832"/>
        <end position="897"/>
    </location>
</feature>
<evidence type="ECO:0000256" key="5">
    <source>
        <dbReference type="ARBA" id="ARBA00023159"/>
    </source>
</evidence>
<evidence type="ECO:0000259" key="10">
    <source>
        <dbReference type="PROSITE" id="PS50043"/>
    </source>
</evidence>
<reference evidence="11 12" key="1">
    <citation type="submission" date="2019-12" db="EMBL/GenBank/DDBJ databases">
        <authorList>
            <person name="Lee S.D."/>
        </authorList>
    </citation>
    <scope>NUCLEOTIDE SEQUENCE [LARGE SCALE GENOMIC DNA]</scope>
    <source>
        <strain evidence="11 12">SAP-6</strain>
    </source>
</reference>
<dbReference type="NCBIfam" id="NF003420">
    <property type="entry name" value="PRK04841.1"/>
    <property type="match status" value="1"/>
</dbReference>